<dbReference type="SUPFAM" id="SSF47598">
    <property type="entry name" value="Ribbon-helix-helix"/>
    <property type="match status" value="1"/>
</dbReference>
<evidence type="ECO:0000256" key="1">
    <source>
        <dbReference type="SAM" id="MobiDB-lite"/>
    </source>
</evidence>
<feature type="compositionally biased region" description="Low complexity" evidence="1">
    <location>
        <begin position="31"/>
        <end position="46"/>
    </location>
</feature>
<dbReference type="InterPro" id="IPR010985">
    <property type="entry name" value="Ribbon_hlx_hlx"/>
</dbReference>
<evidence type="ECO:0000313" key="3">
    <source>
        <dbReference type="Proteomes" id="UP000482487"/>
    </source>
</evidence>
<proteinExistence type="predicted"/>
<organism evidence="2 3">
    <name type="scientific">Solidesulfovibrio aerotolerans</name>
    <dbReference type="NCBI Taxonomy" id="295255"/>
    <lineage>
        <taxon>Bacteria</taxon>
        <taxon>Pseudomonadati</taxon>
        <taxon>Thermodesulfobacteriota</taxon>
        <taxon>Desulfovibrionia</taxon>
        <taxon>Desulfovibrionales</taxon>
        <taxon>Desulfovibrionaceae</taxon>
        <taxon>Solidesulfovibrio</taxon>
    </lineage>
</organism>
<evidence type="ECO:0000313" key="2">
    <source>
        <dbReference type="EMBL" id="MYL85312.1"/>
    </source>
</evidence>
<dbReference type="EMBL" id="WVUD01000076">
    <property type="protein sequence ID" value="MYL85312.1"/>
    <property type="molecule type" value="Genomic_DNA"/>
</dbReference>
<comment type="caution">
    <text evidence="2">The sequence shown here is derived from an EMBL/GenBank/DDBJ whole genome shotgun (WGS) entry which is preliminary data.</text>
</comment>
<dbReference type="RefSeq" id="WP_160964150.1">
    <property type="nucleotide sequence ID" value="NZ_WVUD01000076.1"/>
</dbReference>
<gene>
    <name evidence="2" type="ORF">GTA51_19645</name>
</gene>
<keyword evidence="3" id="KW-1185">Reference proteome</keyword>
<feature type="region of interest" description="Disordered" evidence="1">
    <location>
        <begin position="1"/>
        <end position="47"/>
    </location>
</feature>
<dbReference type="Proteomes" id="UP000482487">
    <property type="component" value="Unassembled WGS sequence"/>
</dbReference>
<dbReference type="GO" id="GO:0006355">
    <property type="term" value="P:regulation of DNA-templated transcription"/>
    <property type="evidence" value="ECO:0007669"/>
    <property type="project" value="InterPro"/>
</dbReference>
<protein>
    <submittedName>
        <fullName evidence="2">Uncharacterized protein</fullName>
    </submittedName>
</protein>
<name>A0A7C9MR83_9BACT</name>
<sequence>MAAKKPADLSSSLVAVKGKATVSPDATGRQPEVPSVPVAPSSSSAPLNFKVDPDFRRRFRQRAADADLKLNALLREALDAWEEKRGLR</sequence>
<reference evidence="2 3" key="1">
    <citation type="submission" date="2020-01" db="EMBL/GenBank/DDBJ databases">
        <title>Genome sequence of Desulfovibrio aerotolerans DSM 16695(T).</title>
        <authorList>
            <person name="Karnachuk O."/>
            <person name="Avakyan M."/>
            <person name="Mardanov A."/>
            <person name="Kadnikov V."/>
            <person name="Ravin N."/>
        </authorList>
    </citation>
    <scope>NUCLEOTIDE SEQUENCE [LARGE SCALE GENOMIC DNA]</scope>
    <source>
        <strain evidence="2 3">DSM 16695</strain>
    </source>
</reference>
<accession>A0A7C9MR83</accession>
<dbReference type="AlphaFoldDB" id="A0A7C9MR83"/>